<keyword evidence="6 12" id="KW-1133">Transmembrane helix</keyword>
<dbReference type="CDD" id="cd13954">
    <property type="entry name" value="7tmA_OR"/>
    <property type="match status" value="1"/>
</dbReference>
<dbReference type="PRINTS" id="PR00237">
    <property type="entry name" value="GPCRRHODOPSN"/>
</dbReference>
<feature type="transmembrane region" description="Helical" evidence="12">
    <location>
        <begin position="139"/>
        <end position="163"/>
    </location>
</feature>
<comment type="subcellular location">
    <subcellularLocation>
        <location evidence="1">Cell membrane</location>
        <topology evidence="1">Multi-pass membrane protein</topology>
    </subcellularLocation>
</comment>
<keyword evidence="3" id="KW-0716">Sensory transduction</keyword>
<feature type="domain" description="G-protein coupled receptors family 1 profile" evidence="13">
    <location>
        <begin position="1"/>
        <end position="232"/>
    </location>
</feature>
<sequence length="251" mass="28449">MYFFLCNLAFIDIFTSSVYHPKLLLGLLGGNNTISFIGCLFQLQCFMFLACTQFVSLTAMAYDRYVAICNPLRYLIVMNRRFCVILITACWIFGFTEPLSHTLLISTLPFCSSRIIDHFFCDLTVLLKLSCKDTFYIELLTYISGALVGLPAFALIIASYTYIISTIIKIHSATGRKKAFSTCSFHLTVVIVFYGSILITYLRPPAQYSAILSKPSAFLYTALTPLSNPFIYALRTKEIKQYIFRKGIIKC</sequence>
<evidence type="ECO:0000256" key="7">
    <source>
        <dbReference type="ARBA" id="ARBA00023040"/>
    </source>
</evidence>
<dbReference type="GO" id="GO:0005886">
    <property type="term" value="C:plasma membrane"/>
    <property type="evidence" value="ECO:0000318"/>
    <property type="project" value="GO_Central"/>
</dbReference>
<evidence type="ECO:0000313" key="14">
    <source>
        <dbReference type="Proteomes" id="UP000008143"/>
    </source>
</evidence>
<evidence type="ECO:0000256" key="3">
    <source>
        <dbReference type="ARBA" id="ARBA00022606"/>
    </source>
</evidence>
<dbReference type="InterPro" id="IPR000276">
    <property type="entry name" value="GPCR_Rhodpsn"/>
</dbReference>
<keyword evidence="10" id="KW-0325">Glycoprotein</keyword>
<dbReference type="Gene3D" id="1.20.1070.10">
    <property type="entry name" value="Rhodopsin 7-helix transmembrane proteins"/>
    <property type="match status" value="1"/>
</dbReference>
<keyword evidence="5" id="KW-0552">Olfaction</keyword>
<dbReference type="PROSITE" id="PS50262">
    <property type="entry name" value="G_PROTEIN_RECEP_F1_2"/>
    <property type="match status" value="1"/>
</dbReference>
<dbReference type="PRINTS" id="PR00245">
    <property type="entry name" value="OLFACTORYR"/>
</dbReference>
<feature type="transmembrane region" description="Helical" evidence="12">
    <location>
        <begin position="217"/>
        <end position="235"/>
    </location>
</feature>
<dbReference type="OrthoDB" id="5967130at2759"/>
<dbReference type="SUPFAM" id="SSF81321">
    <property type="entry name" value="Family A G protein-coupled receptor-like"/>
    <property type="match status" value="1"/>
</dbReference>
<evidence type="ECO:0000256" key="10">
    <source>
        <dbReference type="ARBA" id="ARBA00023180"/>
    </source>
</evidence>
<keyword evidence="4 12" id="KW-0812">Transmembrane</keyword>
<dbReference type="AGR" id="Xenbase:XB-GENE-29092071"/>
<dbReference type="GO" id="GO:0004930">
    <property type="term" value="F:G protein-coupled receptor activity"/>
    <property type="evidence" value="ECO:0007669"/>
    <property type="project" value="UniProtKB-KW"/>
</dbReference>
<dbReference type="FunFam" id="1.20.1070.10:FF:000010">
    <property type="entry name" value="Olfactory receptor"/>
    <property type="match status" value="1"/>
</dbReference>
<dbReference type="PANTHER" id="PTHR26452">
    <property type="entry name" value="OLFACTORY RECEPTOR"/>
    <property type="match status" value="1"/>
</dbReference>
<dbReference type="Pfam" id="PF13853">
    <property type="entry name" value="7tm_4"/>
    <property type="match status" value="1"/>
</dbReference>
<evidence type="ECO:0000256" key="12">
    <source>
        <dbReference type="SAM" id="Phobius"/>
    </source>
</evidence>
<evidence type="ECO:0000313" key="16">
    <source>
        <dbReference type="Xenbase" id="XB-GENE-29092071"/>
    </source>
</evidence>
<dbReference type="KEGG" id="xtr:116406809"/>
<keyword evidence="2" id="KW-1003">Cell membrane</keyword>
<name>A0A8J1ISX3_XENTR</name>
<keyword evidence="9" id="KW-0675">Receptor</keyword>
<keyword evidence="7" id="KW-0297">G-protein coupled receptor</keyword>
<evidence type="ECO:0000313" key="15">
    <source>
        <dbReference type="RefSeq" id="XP_031747581.1"/>
    </source>
</evidence>
<evidence type="ECO:0000256" key="1">
    <source>
        <dbReference type="ARBA" id="ARBA00004651"/>
    </source>
</evidence>
<dbReference type="InterPro" id="IPR017452">
    <property type="entry name" value="GPCR_Rhodpsn_7TM"/>
</dbReference>
<proteinExistence type="predicted"/>
<protein>
    <submittedName>
        <fullName evidence="15">Olfactory receptor 6M1-like</fullName>
    </submittedName>
</protein>
<feature type="transmembrane region" description="Helical" evidence="12">
    <location>
        <begin position="184"/>
        <end position="202"/>
    </location>
</feature>
<dbReference type="InterPro" id="IPR000725">
    <property type="entry name" value="Olfact_rcpt"/>
</dbReference>
<dbReference type="AlphaFoldDB" id="A0A8J1ISX3"/>
<keyword evidence="14" id="KW-1185">Reference proteome</keyword>
<evidence type="ECO:0000256" key="9">
    <source>
        <dbReference type="ARBA" id="ARBA00023170"/>
    </source>
</evidence>
<evidence type="ECO:0000256" key="8">
    <source>
        <dbReference type="ARBA" id="ARBA00023136"/>
    </source>
</evidence>
<keyword evidence="11" id="KW-0807">Transducer</keyword>
<feature type="transmembrane region" description="Helical" evidence="12">
    <location>
        <begin position="34"/>
        <end position="62"/>
    </location>
</feature>
<evidence type="ECO:0000259" key="13">
    <source>
        <dbReference type="PROSITE" id="PS50262"/>
    </source>
</evidence>
<dbReference type="RefSeq" id="XP_031747581.1">
    <property type="nucleotide sequence ID" value="XM_031891721.1"/>
</dbReference>
<evidence type="ECO:0000256" key="11">
    <source>
        <dbReference type="ARBA" id="ARBA00023224"/>
    </source>
</evidence>
<keyword evidence="8 12" id="KW-0472">Membrane</keyword>
<dbReference type="InterPro" id="IPR050516">
    <property type="entry name" value="Olfactory_GPCR"/>
</dbReference>
<dbReference type="OMA" id="MNRRFCV"/>
<feature type="transmembrane region" description="Helical" evidence="12">
    <location>
        <begin position="74"/>
        <end position="94"/>
    </location>
</feature>
<dbReference type="Proteomes" id="UP000008143">
    <property type="component" value="Chromosome 8"/>
</dbReference>
<gene>
    <name evidence="16" type="primary">or15a5</name>
    <name evidence="15" type="synonym">LOC116406809</name>
</gene>
<evidence type="ECO:0000256" key="4">
    <source>
        <dbReference type="ARBA" id="ARBA00022692"/>
    </source>
</evidence>
<dbReference type="GO" id="GO:0004984">
    <property type="term" value="F:olfactory receptor activity"/>
    <property type="evidence" value="ECO:0000318"/>
    <property type="project" value="GO_Central"/>
</dbReference>
<organism evidence="14 15">
    <name type="scientific">Xenopus tropicalis</name>
    <name type="common">Western clawed frog</name>
    <name type="synonym">Silurana tropicalis</name>
    <dbReference type="NCBI Taxonomy" id="8364"/>
    <lineage>
        <taxon>Eukaryota</taxon>
        <taxon>Metazoa</taxon>
        <taxon>Chordata</taxon>
        <taxon>Craniata</taxon>
        <taxon>Vertebrata</taxon>
        <taxon>Euteleostomi</taxon>
        <taxon>Amphibia</taxon>
        <taxon>Batrachia</taxon>
        <taxon>Anura</taxon>
        <taxon>Pipoidea</taxon>
        <taxon>Pipidae</taxon>
        <taxon>Xenopodinae</taxon>
        <taxon>Xenopus</taxon>
        <taxon>Silurana</taxon>
    </lineage>
</organism>
<evidence type="ECO:0000256" key="5">
    <source>
        <dbReference type="ARBA" id="ARBA00022725"/>
    </source>
</evidence>
<evidence type="ECO:0000256" key="6">
    <source>
        <dbReference type="ARBA" id="ARBA00022989"/>
    </source>
</evidence>
<evidence type="ECO:0000256" key="2">
    <source>
        <dbReference type="ARBA" id="ARBA00022475"/>
    </source>
</evidence>
<dbReference type="Xenbase" id="XB-GENE-29092071">
    <property type="gene designation" value="or15a5"/>
</dbReference>
<accession>A0A8J1ISX3</accession>
<reference evidence="15" key="1">
    <citation type="submission" date="2025-08" db="UniProtKB">
        <authorList>
            <consortium name="RefSeq"/>
        </authorList>
    </citation>
    <scope>IDENTIFICATION</scope>
    <source>
        <strain evidence="15">Nigerian</strain>
        <tissue evidence="15">Liver and blood</tissue>
    </source>
</reference>
<dbReference type="GO" id="GO:0050911">
    <property type="term" value="P:detection of chemical stimulus involved in sensory perception of smell"/>
    <property type="evidence" value="ECO:0000318"/>
    <property type="project" value="GO_Central"/>
</dbReference>